<evidence type="ECO:0000313" key="2">
    <source>
        <dbReference type="Proteomes" id="UP000230233"/>
    </source>
</evidence>
<organism evidence="1 2">
    <name type="scientific">Caenorhabditis nigoni</name>
    <dbReference type="NCBI Taxonomy" id="1611254"/>
    <lineage>
        <taxon>Eukaryota</taxon>
        <taxon>Metazoa</taxon>
        <taxon>Ecdysozoa</taxon>
        <taxon>Nematoda</taxon>
        <taxon>Chromadorea</taxon>
        <taxon>Rhabditida</taxon>
        <taxon>Rhabditina</taxon>
        <taxon>Rhabditomorpha</taxon>
        <taxon>Rhabditoidea</taxon>
        <taxon>Rhabditidae</taxon>
        <taxon>Peloderinae</taxon>
        <taxon>Caenorhabditis</taxon>
    </lineage>
</organism>
<name>A0A2G5V670_9PELO</name>
<sequence length="508" mass="58177">MMPVPLSYCSSKAVLQFMDANKRFRISNKCPNLLAAEKAAPFQIRYLSFDKMKFTVNEATYQLGLYRQFENDEDLPDRLKMENESGGSTYDLEKNGQVKIYGGIEDMAPGGILGAGKIREPKEDDIQLFKEFHKLQLAVHRDMASCDGPKSTVPRLSCLAFQVEYERVNAEQLDSNNLAFSLIERKLTAIIERANTGAQNPPENQNQGENRGDGIWQNDLVDVIDRLRSFTRVTKKHIAAVYSKPKDFNAPTEILLQLTITSKLPNGQESKKIERYQYSQNLPDAFLSLTTKAFGSRRLPIQVKHLEVPDSPTNLCTAKLPESLKLRIQELKSDDMSTIVPIFLKPYIHSSSHPLELLDILKPELMEEDYSKARQLILRHRLLEPNSLQFLKKLETPKLYFVYEKRDLNVESFRELISDWIEKKKESGTCFKFGIGTMKRVQTIFEGIKEGMNMSQEGERSFSIPMTDSSKIVVSYAEVDNIPLPETQFSRIPEWIIKMEVTEIQNPM</sequence>
<dbReference type="PANTHER" id="PTHR31379">
    <property type="entry name" value="F-BOX C PROTEIN-RELATED-RELATED"/>
    <property type="match status" value="1"/>
</dbReference>
<keyword evidence="2" id="KW-1185">Reference proteome</keyword>
<protein>
    <submittedName>
        <fullName evidence="1">Uncharacterized protein</fullName>
    </submittedName>
</protein>
<comment type="caution">
    <text evidence="1">The sequence shown here is derived from an EMBL/GenBank/DDBJ whole genome shotgun (WGS) entry which is preliminary data.</text>
</comment>
<dbReference type="Proteomes" id="UP000230233">
    <property type="component" value="Chromosome II"/>
</dbReference>
<dbReference type="AlphaFoldDB" id="A0A2G5V670"/>
<dbReference type="Pfam" id="PF12078">
    <property type="entry name" value="DUF3557"/>
    <property type="match status" value="1"/>
</dbReference>
<dbReference type="OrthoDB" id="5908456at2759"/>
<evidence type="ECO:0000313" key="1">
    <source>
        <dbReference type="EMBL" id="PIC47242.1"/>
    </source>
</evidence>
<proteinExistence type="predicted"/>
<dbReference type="PANTHER" id="PTHR31379:SF1">
    <property type="entry name" value="F-BOX C PROTEIN-RELATED"/>
    <property type="match status" value="1"/>
</dbReference>
<accession>A0A2G5V670</accession>
<reference evidence="2" key="1">
    <citation type="submission" date="2017-10" db="EMBL/GenBank/DDBJ databases">
        <title>Rapid genome shrinkage in a self-fertile nematode reveals novel sperm competition proteins.</title>
        <authorList>
            <person name="Yin D."/>
            <person name="Schwarz E.M."/>
            <person name="Thomas C.G."/>
            <person name="Felde R.L."/>
            <person name="Korf I.F."/>
            <person name="Cutter A.D."/>
            <person name="Schartner C.M."/>
            <person name="Ralston E.J."/>
            <person name="Meyer B.J."/>
            <person name="Haag E.S."/>
        </authorList>
    </citation>
    <scope>NUCLEOTIDE SEQUENCE [LARGE SCALE GENOMIC DNA]</scope>
    <source>
        <strain evidence="2">JU1422</strain>
    </source>
</reference>
<dbReference type="InterPro" id="IPR021942">
    <property type="entry name" value="DUF3557"/>
</dbReference>
<dbReference type="EMBL" id="PDUG01000002">
    <property type="protein sequence ID" value="PIC47242.1"/>
    <property type="molecule type" value="Genomic_DNA"/>
</dbReference>
<gene>
    <name evidence="1" type="primary">Cnig_chr_II.g6661</name>
    <name evidence="1" type="ORF">B9Z55_006661</name>
</gene>